<comment type="caution">
    <text evidence="1">The sequence shown here is derived from an EMBL/GenBank/DDBJ whole genome shotgun (WGS) entry which is preliminary data.</text>
</comment>
<dbReference type="EMBL" id="LQZT01000012">
    <property type="protein sequence ID" value="OCW57891.1"/>
    <property type="molecule type" value="Genomic_DNA"/>
</dbReference>
<dbReference type="Proteomes" id="UP000094795">
    <property type="component" value="Unassembled WGS sequence"/>
</dbReference>
<organism evidence="1 2">
    <name type="scientific">Hoeflea olei</name>
    <dbReference type="NCBI Taxonomy" id="1480615"/>
    <lineage>
        <taxon>Bacteria</taxon>
        <taxon>Pseudomonadati</taxon>
        <taxon>Pseudomonadota</taxon>
        <taxon>Alphaproteobacteria</taxon>
        <taxon>Hyphomicrobiales</taxon>
        <taxon>Rhizobiaceae</taxon>
        <taxon>Hoeflea</taxon>
    </lineage>
</organism>
<evidence type="ECO:0000313" key="1">
    <source>
        <dbReference type="EMBL" id="OCW57891.1"/>
    </source>
</evidence>
<sequence length="89" mass="9374">MPVLKNSSMIDPVDVQVGGDADLDGIAQTTTADDIEAVLMSPAPVAERIETLNAMRTELQARSHADRGGEMDPLLDEVEAAIARLSGEA</sequence>
<proteinExistence type="predicted"/>
<dbReference type="OrthoDB" id="8115742at2"/>
<dbReference type="STRING" id="1480615.AWJ14_03620"/>
<accession>A0A1C1YWL8</accession>
<reference evidence="1 2" key="1">
    <citation type="submission" date="2015-12" db="EMBL/GenBank/DDBJ databases">
        <authorList>
            <person name="Shamseldin A."/>
            <person name="Moawad H."/>
            <person name="Abd El-Rahim W.M."/>
            <person name="Sadowsky M.J."/>
        </authorList>
    </citation>
    <scope>NUCLEOTIDE SEQUENCE [LARGE SCALE GENOMIC DNA]</scope>
    <source>
        <strain evidence="1 2">JC234</strain>
    </source>
</reference>
<evidence type="ECO:0000313" key="2">
    <source>
        <dbReference type="Proteomes" id="UP000094795"/>
    </source>
</evidence>
<name>A0A1C1YWL8_9HYPH</name>
<protein>
    <submittedName>
        <fullName evidence="1">Uncharacterized protein</fullName>
    </submittedName>
</protein>
<keyword evidence="2" id="KW-1185">Reference proteome</keyword>
<dbReference type="RefSeq" id="WP_066178240.1">
    <property type="nucleotide sequence ID" value="NZ_LQZT01000012.1"/>
</dbReference>
<gene>
    <name evidence="1" type="ORF">AWJ14_03620</name>
</gene>
<dbReference type="AlphaFoldDB" id="A0A1C1YWL8"/>